<dbReference type="RefSeq" id="WP_001151644.1">
    <property type="nucleotide sequence ID" value="NZ_AHNR02000042.1"/>
</dbReference>
<accession>A0A0E2D413</accession>
<dbReference type="GeneID" id="61144940"/>
<dbReference type="AlphaFoldDB" id="A0A0E2D413"/>
<dbReference type="Proteomes" id="UP000001340">
    <property type="component" value="Unassembled WGS sequence"/>
</dbReference>
<name>A0A0E2D413_LEPIR</name>
<protein>
    <submittedName>
        <fullName evidence="1">Uncharacterized protein</fullName>
    </submittedName>
</protein>
<gene>
    <name evidence="1" type="ORF">LEP1GSC105_4582</name>
</gene>
<comment type="caution">
    <text evidence="1">The sequence shown here is derived from an EMBL/GenBank/DDBJ whole genome shotgun (WGS) entry which is preliminary data.</text>
</comment>
<sequence>MAKVSVKKLIFEKDPSVALCLQETLYAAKIHFRIFKTFSPYNLDP</sequence>
<organism evidence="1 2">
    <name type="scientific">Leptospira interrogans str. UI 12758</name>
    <dbReference type="NCBI Taxonomy" id="1049938"/>
    <lineage>
        <taxon>Bacteria</taxon>
        <taxon>Pseudomonadati</taxon>
        <taxon>Spirochaetota</taxon>
        <taxon>Spirochaetia</taxon>
        <taxon>Leptospirales</taxon>
        <taxon>Leptospiraceae</taxon>
        <taxon>Leptospira</taxon>
    </lineage>
</organism>
<evidence type="ECO:0000313" key="2">
    <source>
        <dbReference type="Proteomes" id="UP000001340"/>
    </source>
</evidence>
<reference evidence="1 2" key="1">
    <citation type="submission" date="2012-10" db="EMBL/GenBank/DDBJ databases">
        <authorList>
            <person name="Harkins D.M."/>
            <person name="Durkin A.S."/>
            <person name="Brinkac L.M."/>
            <person name="Haft D.H."/>
            <person name="Selengut J.D."/>
            <person name="Sanka R."/>
            <person name="DePew J."/>
            <person name="Purushe J."/>
            <person name="Chanthongthip A."/>
            <person name="Lattana O."/>
            <person name="Phetsouvanh R."/>
            <person name="Newton P.N."/>
            <person name="Vinetz J.M."/>
            <person name="Sutton G.G."/>
            <person name="Nierman W.C."/>
            <person name="Fouts D.E."/>
        </authorList>
    </citation>
    <scope>NUCLEOTIDE SEQUENCE [LARGE SCALE GENOMIC DNA]</scope>
    <source>
        <strain evidence="1 2">UI 12758</strain>
    </source>
</reference>
<evidence type="ECO:0000313" key="1">
    <source>
        <dbReference type="EMBL" id="EKR54618.1"/>
    </source>
</evidence>
<dbReference type="EMBL" id="AHNR02000042">
    <property type="protein sequence ID" value="EKR54618.1"/>
    <property type="molecule type" value="Genomic_DNA"/>
</dbReference>
<proteinExistence type="predicted"/>